<name>A0ABS4KLP2_9FIRM</name>
<evidence type="ECO:0000313" key="1">
    <source>
        <dbReference type="EMBL" id="MBP2028689.1"/>
    </source>
</evidence>
<keyword evidence="2" id="KW-1185">Reference proteome</keyword>
<comment type="caution">
    <text evidence="1">The sequence shown here is derived from an EMBL/GenBank/DDBJ whole genome shotgun (WGS) entry which is preliminary data.</text>
</comment>
<protein>
    <recommendedName>
        <fullName evidence="3">BppU N-terminal domain-containing protein</fullName>
    </recommendedName>
</protein>
<dbReference type="RefSeq" id="WP_209661748.1">
    <property type="nucleotide sequence ID" value="NZ_JAGGLI010000036.1"/>
</dbReference>
<dbReference type="Proteomes" id="UP001314903">
    <property type="component" value="Unassembled WGS sequence"/>
</dbReference>
<reference evidence="1 2" key="1">
    <citation type="submission" date="2021-03" db="EMBL/GenBank/DDBJ databases">
        <title>Genomic Encyclopedia of Type Strains, Phase IV (KMG-IV): sequencing the most valuable type-strain genomes for metagenomic binning, comparative biology and taxonomic classification.</title>
        <authorList>
            <person name="Goeker M."/>
        </authorList>
    </citation>
    <scope>NUCLEOTIDE SEQUENCE [LARGE SCALE GENOMIC DNA]</scope>
    <source>
        <strain evidence="1 2">DSM 27512</strain>
    </source>
</reference>
<proteinExistence type="predicted"/>
<evidence type="ECO:0000313" key="2">
    <source>
        <dbReference type="Proteomes" id="UP001314903"/>
    </source>
</evidence>
<accession>A0ABS4KLP2</accession>
<sequence length="104" mass="11913">MLSIKQGDTFAFKAEMKNEDETPMTGIAYKLKSQIRDIKNTLYAELQITETDDIGTYIFKADAEITKSWPVTKLYCDIQYKDADVVSSSETIEIMVERDVTKDE</sequence>
<organism evidence="1 2">
    <name type="scientific">Acetoanaerobium pronyense</name>
    <dbReference type="NCBI Taxonomy" id="1482736"/>
    <lineage>
        <taxon>Bacteria</taxon>
        <taxon>Bacillati</taxon>
        <taxon>Bacillota</taxon>
        <taxon>Clostridia</taxon>
        <taxon>Peptostreptococcales</taxon>
        <taxon>Filifactoraceae</taxon>
        <taxon>Acetoanaerobium</taxon>
    </lineage>
</organism>
<dbReference type="EMBL" id="JAGGLI010000036">
    <property type="protein sequence ID" value="MBP2028689.1"/>
    <property type="molecule type" value="Genomic_DNA"/>
</dbReference>
<gene>
    <name evidence="1" type="ORF">J2Z35_002519</name>
</gene>
<evidence type="ECO:0008006" key="3">
    <source>
        <dbReference type="Google" id="ProtNLM"/>
    </source>
</evidence>